<dbReference type="AlphaFoldDB" id="A0A1I5ZEP6"/>
<name>A0A1I5ZEP6_9BACT</name>
<evidence type="ECO:0000313" key="3">
    <source>
        <dbReference type="Proteomes" id="UP000199031"/>
    </source>
</evidence>
<accession>A0A1I5ZEP6</accession>
<feature type="transmembrane region" description="Helical" evidence="1">
    <location>
        <begin position="33"/>
        <end position="52"/>
    </location>
</feature>
<keyword evidence="1" id="KW-0812">Transmembrane</keyword>
<organism evidence="2 3">
    <name type="scientific">Parafilimonas terrae</name>
    <dbReference type="NCBI Taxonomy" id="1465490"/>
    <lineage>
        <taxon>Bacteria</taxon>
        <taxon>Pseudomonadati</taxon>
        <taxon>Bacteroidota</taxon>
        <taxon>Chitinophagia</taxon>
        <taxon>Chitinophagales</taxon>
        <taxon>Chitinophagaceae</taxon>
        <taxon>Parafilimonas</taxon>
    </lineage>
</organism>
<feature type="transmembrane region" description="Helical" evidence="1">
    <location>
        <begin position="58"/>
        <end position="77"/>
    </location>
</feature>
<dbReference type="OrthoDB" id="119761at2"/>
<keyword evidence="1" id="KW-0472">Membrane</keyword>
<dbReference type="STRING" id="1465490.SAMN05444277_1218"/>
<protein>
    <submittedName>
        <fullName evidence="2">Low affinity Fe/Cu permease</fullName>
    </submittedName>
</protein>
<dbReference type="GO" id="GO:0055085">
    <property type="term" value="P:transmembrane transport"/>
    <property type="evidence" value="ECO:0007669"/>
    <property type="project" value="InterPro"/>
</dbReference>
<evidence type="ECO:0000313" key="2">
    <source>
        <dbReference type="EMBL" id="SFQ54873.1"/>
    </source>
</evidence>
<keyword evidence="1" id="KW-1133">Transmembrane helix</keyword>
<dbReference type="RefSeq" id="WP_090663190.1">
    <property type="nucleotide sequence ID" value="NZ_FOXQ01000021.1"/>
</dbReference>
<sequence length="160" mass="18176">MSTKNNKKKAKGGVAKMFDRFSTVATRVTGRPIAFIIAFVIIVLWAVSGPIFHYSDTWQLVINTGTTIITFLMVFVIQQSQNKDTMALQLKLNELIASSKDASNRLIDVEDLTPEELEILKKFYIHLSSLAEKESDFKKMHSIEEAAERHKSKLKAMDKR</sequence>
<reference evidence="2 3" key="1">
    <citation type="submission" date="2016-10" db="EMBL/GenBank/DDBJ databases">
        <authorList>
            <person name="de Groot N.N."/>
        </authorList>
    </citation>
    <scope>NUCLEOTIDE SEQUENCE [LARGE SCALE GENOMIC DNA]</scope>
    <source>
        <strain evidence="2 3">DSM 28286</strain>
    </source>
</reference>
<dbReference type="Pfam" id="PF04120">
    <property type="entry name" value="Iron_permease"/>
    <property type="match status" value="1"/>
</dbReference>
<dbReference type="Proteomes" id="UP000199031">
    <property type="component" value="Unassembled WGS sequence"/>
</dbReference>
<dbReference type="InterPro" id="IPR007251">
    <property type="entry name" value="Iron_permease_Fet4"/>
</dbReference>
<keyword evidence="3" id="KW-1185">Reference proteome</keyword>
<evidence type="ECO:0000256" key="1">
    <source>
        <dbReference type="SAM" id="Phobius"/>
    </source>
</evidence>
<proteinExistence type="predicted"/>
<dbReference type="EMBL" id="FOXQ01000021">
    <property type="protein sequence ID" value="SFQ54873.1"/>
    <property type="molecule type" value="Genomic_DNA"/>
</dbReference>
<gene>
    <name evidence="2" type="ORF">SAMN05444277_1218</name>
</gene>